<dbReference type="SUPFAM" id="SSF46689">
    <property type="entry name" value="Homeodomain-like"/>
    <property type="match status" value="1"/>
</dbReference>
<evidence type="ECO:0000256" key="1">
    <source>
        <dbReference type="ARBA" id="ARBA00023015"/>
    </source>
</evidence>
<dbReference type="PANTHER" id="PTHR30055:SF234">
    <property type="entry name" value="HTH-TYPE TRANSCRIPTIONAL REGULATOR BETI"/>
    <property type="match status" value="1"/>
</dbReference>
<evidence type="ECO:0000256" key="4">
    <source>
        <dbReference type="PROSITE-ProRule" id="PRU00335"/>
    </source>
</evidence>
<keyword evidence="3" id="KW-0804">Transcription</keyword>
<dbReference type="EMBL" id="JAAGOB010000002">
    <property type="protein sequence ID" value="NED94571.1"/>
    <property type="molecule type" value="Genomic_DNA"/>
</dbReference>
<evidence type="ECO:0000259" key="5">
    <source>
        <dbReference type="PROSITE" id="PS50977"/>
    </source>
</evidence>
<feature type="domain" description="HTH tetR-type" evidence="5">
    <location>
        <begin position="22"/>
        <end position="82"/>
    </location>
</feature>
<keyword evidence="2 4" id="KW-0238">DNA-binding</keyword>
<protein>
    <submittedName>
        <fullName evidence="6">TetR/AcrR family transcriptional regulator</fullName>
    </submittedName>
</protein>
<dbReference type="InterPro" id="IPR050109">
    <property type="entry name" value="HTH-type_TetR-like_transc_reg"/>
</dbReference>
<dbReference type="AlphaFoldDB" id="A0A6N9YHN6"/>
<dbReference type="Gene3D" id="1.10.357.10">
    <property type="entry name" value="Tetracycline Repressor, domain 2"/>
    <property type="match status" value="1"/>
</dbReference>
<dbReference type="Pfam" id="PF00440">
    <property type="entry name" value="TetR_N"/>
    <property type="match status" value="1"/>
</dbReference>
<keyword evidence="1" id="KW-0805">Transcription regulation</keyword>
<dbReference type="GO" id="GO:0000976">
    <property type="term" value="F:transcription cis-regulatory region binding"/>
    <property type="evidence" value="ECO:0007669"/>
    <property type="project" value="TreeGrafter"/>
</dbReference>
<gene>
    <name evidence="6" type="ORF">G1H11_04520</name>
</gene>
<dbReference type="PANTHER" id="PTHR30055">
    <property type="entry name" value="HTH-TYPE TRANSCRIPTIONAL REGULATOR RUTR"/>
    <property type="match status" value="1"/>
</dbReference>
<organism evidence="6 7">
    <name type="scientific">Phytoactinopolyspora alkaliphila</name>
    <dbReference type="NCBI Taxonomy" id="1783498"/>
    <lineage>
        <taxon>Bacteria</taxon>
        <taxon>Bacillati</taxon>
        <taxon>Actinomycetota</taxon>
        <taxon>Actinomycetes</taxon>
        <taxon>Jiangellales</taxon>
        <taxon>Jiangellaceae</taxon>
        <taxon>Phytoactinopolyspora</taxon>
    </lineage>
</organism>
<dbReference type="PRINTS" id="PR00455">
    <property type="entry name" value="HTHTETR"/>
</dbReference>
<feature type="DNA-binding region" description="H-T-H motif" evidence="4">
    <location>
        <begin position="45"/>
        <end position="64"/>
    </location>
</feature>
<evidence type="ECO:0000256" key="3">
    <source>
        <dbReference type="ARBA" id="ARBA00023163"/>
    </source>
</evidence>
<comment type="caution">
    <text evidence="6">The sequence shown here is derived from an EMBL/GenBank/DDBJ whole genome shotgun (WGS) entry which is preliminary data.</text>
</comment>
<evidence type="ECO:0000313" key="7">
    <source>
        <dbReference type="Proteomes" id="UP000469185"/>
    </source>
</evidence>
<accession>A0A6N9YHN6</accession>
<proteinExistence type="predicted"/>
<reference evidence="6 7" key="1">
    <citation type="submission" date="2020-02" db="EMBL/GenBank/DDBJ databases">
        <authorList>
            <person name="Li X.-J."/>
            <person name="Feng X.-M."/>
        </authorList>
    </citation>
    <scope>NUCLEOTIDE SEQUENCE [LARGE SCALE GENOMIC DNA]</scope>
    <source>
        <strain evidence="6 7">CGMCC 4.7225</strain>
    </source>
</reference>
<dbReference type="Proteomes" id="UP000469185">
    <property type="component" value="Unassembled WGS sequence"/>
</dbReference>
<dbReference type="RefSeq" id="WP_163816458.1">
    <property type="nucleotide sequence ID" value="NZ_JAAGOB010000002.1"/>
</dbReference>
<sequence length="201" mass="22305">MIPTTWPEERQSMAEHAKDVAPDTASRIREVALELFTRQGYEKTSLREIAAALGITKAAVYYHYRSKVDILDDLLRPVADEEEKILADSRAAGLAGPAARMRVVERYIDLLLCHRELVAYVMNDITGASTSRMVPRLQGHDKELMSLLAEADLPLADRVRTLSAIGVIMAVVTMPDVPAAELRPLVLDVVRDVLGIRDESE</sequence>
<evidence type="ECO:0000313" key="6">
    <source>
        <dbReference type="EMBL" id="NED94571.1"/>
    </source>
</evidence>
<name>A0A6N9YHN6_9ACTN</name>
<dbReference type="GO" id="GO:0003700">
    <property type="term" value="F:DNA-binding transcription factor activity"/>
    <property type="evidence" value="ECO:0007669"/>
    <property type="project" value="TreeGrafter"/>
</dbReference>
<keyword evidence="7" id="KW-1185">Reference proteome</keyword>
<dbReference type="PROSITE" id="PS50977">
    <property type="entry name" value="HTH_TETR_2"/>
    <property type="match status" value="1"/>
</dbReference>
<dbReference type="InterPro" id="IPR001647">
    <property type="entry name" value="HTH_TetR"/>
</dbReference>
<evidence type="ECO:0000256" key="2">
    <source>
        <dbReference type="ARBA" id="ARBA00023125"/>
    </source>
</evidence>
<dbReference type="InterPro" id="IPR009057">
    <property type="entry name" value="Homeodomain-like_sf"/>
</dbReference>